<proteinExistence type="inferred from homology"/>
<evidence type="ECO:0000256" key="6">
    <source>
        <dbReference type="SAM" id="Phobius"/>
    </source>
</evidence>
<protein>
    <submittedName>
        <fullName evidence="7">Amino acid permease family protein</fullName>
    </submittedName>
</protein>
<feature type="transmembrane region" description="Helical" evidence="6">
    <location>
        <begin position="58"/>
        <end position="85"/>
    </location>
</feature>
<feature type="transmembrane region" description="Helical" evidence="6">
    <location>
        <begin position="130"/>
        <end position="148"/>
    </location>
</feature>
<comment type="caution">
    <text evidence="7">The sequence shown here is derived from an EMBL/GenBank/DDBJ whole genome shotgun (WGS) entry which is preliminary data.</text>
</comment>
<evidence type="ECO:0000256" key="4">
    <source>
        <dbReference type="ARBA" id="ARBA00022989"/>
    </source>
</evidence>
<comment type="subcellular location">
    <subcellularLocation>
        <location evidence="1">Membrane</location>
        <topology evidence="1">Multi-pass membrane protein</topology>
    </subcellularLocation>
</comment>
<dbReference type="Gene3D" id="1.20.1740.10">
    <property type="entry name" value="Amino acid/polyamine transporter I"/>
    <property type="match status" value="1"/>
</dbReference>
<evidence type="ECO:0000256" key="3">
    <source>
        <dbReference type="ARBA" id="ARBA00022692"/>
    </source>
</evidence>
<feature type="transmembrane region" description="Helical" evidence="6">
    <location>
        <begin position="97"/>
        <end position="118"/>
    </location>
</feature>
<dbReference type="AlphaFoldDB" id="A0A829PGB1"/>
<accession>A0A829PGB1</accession>
<dbReference type="GO" id="GO:0016020">
    <property type="term" value="C:membrane"/>
    <property type="evidence" value="ECO:0007669"/>
    <property type="project" value="UniProtKB-SubCell"/>
</dbReference>
<organism evidence="7 8">
    <name type="scientific">Mycobacteroides abscessus MAB_030201_1075</name>
    <dbReference type="NCBI Taxonomy" id="1335410"/>
    <lineage>
        <taxon>Bacteria</taxon>
        <taxon>Bacillati</taxon>
        <taxon>Actinomycetota</taxon>
        <taxon>Actinomycetes</taxon>
        <taxon>Mycobacteriales</taxon>
        <taxon>Mycobacteriaceae</taxon>
        <taxon>Mycobacteroides</taxon>
        <taxon>Mycobacteroides abscessus</taxon>
    </lineage>
</organism>
<evidence type="ECO:0000256" key="5">
    <source>
        <dbReference type="ARBA" id="ARBA00023136"/>
    </source>
</evidence>
<name>A0A829PGB1_9MYCO</name>
<evidence type="ECO:0000313" key="8">
    <source>
        <dbReference type="Proteomes" id="UP000019854"/>
    </source>
</evidence>
<keyword evidence="5 6" id="KW-0472">Membrane</keyword>
<dbReference type="Proteomes" id="UP000019854">
    <property type="component" value="Unassembled WGS sequence"/>
</dbReference>
<reference evidence="7 8" key="1">
    <citation type="submission" date="2014-01" db="EMBL/GenBank/DDBJ databases">
        <authorList>
            <person name="Zelazny A."/>
            <person name="Olivier K."/>
            <person name="Sampaio E.P."/>
            <person name="Holland S.M."/>
            <person name="Tallon L.J."/>
            <person name="Sadzewicz L.K."/>
            <person name="Sengamalay N."/>
            <person name="Fraser C.M."/>
            <person name="Hine E."/>
            <person name="Shefchek K.A."/>
            <person name="Das S.P."/>
            <person name="Shallom S.J."/>
            <person name="Agrawal S."/>
            <person name="Tettelin H."/>
        </authorList>
    </citation>
    <scope>NUCLEOTIDE SEQUENCE [LARGE SCALE GENOMIC DNA]</scope>
    <source>
        <strain evidence="7 8">MAB_030201_1075</strain>
    </source>
</reference>
<dbReference type="PANTHER" id="PTHR42770:SF16">
    <property type="entry name" value="AMINO ACID PERMEASE"/>
    <property type="match status" value="1"/>
</dbReference>
<evidence type="ECO:0000256" key="1">
    <source>
        <dbReference type="ARBA" id="ARBA00004141"/>
    </source>
</evidence>
<evidence type="ECO:0000313" key="7">
    <source>
        <dbReference type="EMBL" id="ETZ86575.1"/>
    </source>
</evidence>
<keyword evidence="3 6" id="KW-0812">Transmembrane</keyword>
<dbReference type="InterPro" id="IPR050367">
    <property type="entry name" value="APC_superfamily"/>
</dbReference>
<dbReference type="PANTHER" id="PTHR42770">
    <property type="entry name" value="AMINO ACID TRANSPORTER-RELATED"/>
    <property type="match status" value="1"/>
</dbReference>
<gene>
    <name evidence="7" type="ORF">L829_0113</name>
</gene>
<feature type="transmembrane region" description="Helical" evidence="6">
    <location>
        <begin position="31"/>
        <end position="52"/>
    </location>
</feature>
<comment type="similarity">
    <text evidence="2">Belongs to the amino acid-polyamine-organocation (APC) superfamily.</text>
</comment>
<evidence type="ECO:0000256" key="2">
    <source>
        <dbReference type="ARBA" id="ARBA00009523"/>
    </source>
</evidence>
<keyword evidence="4 6" id="KW-1133">Transmembrane helix</keyword>
<sequence>MIARYQFALANKGVLPAPVGRVHPTERSPHISSALQSITAVAFVVLVAAVGLDPMVQVFSSMAGISTVGMLMLLILTSVAVPLFFSRDDSARAGRVLTTYVAPIVATIGLSASVYLVLKNFTLVTDQSTVISTVLAALPIAALIYGLVQKKGVHRR</sequence>
<dbReference type="EMBL" id="JAOX01000001">
    <property type="protein sequence ID" value="ETZ86575.1"/>
    <property type="molecule type" value="Genomic_DNA"/>
</dbReference>